<keyword evidence="1" id="KW-0472">Membrane</keyword>
<organism evidence="2 3">
    <name type="scientific">Hibiscus sabdariffa</name>
    <name type="common">roselle</name>
    <dbReference type="NCBI Taxonomy" id="183260"/>
    <lineage>
        <taxon>Eukaryota</taxon>
        <taxon>Viridiplantae</taxon>
        <taxon>Streptophyta</taxon>
        <taxon>Embryophyta</taxon>
        <taxon>Tracheophyta</taxon>
        <taxon>Spermatophyta</taxon>
        <taxon>Magnoliopsida</taxon>
        <taxon>eudicotyledons</taxon>
        <taxon>Gunneridae</taxon>
        <taxon>Pentapetalae</taxon>
        <taxon>rosids</taxon>
        <taxon>malvids</taxon>
        <taxon>Malvales</taxon>
        <taxon>Malvaceae</taxon>
        <taxon>Malvoideae</taxon>
        <taxon>Hibiscus</taxon>
    </lineage>
</organism>
<dbReference type="Proteomes" id="UP001472677">
    <property type="component" value="Unassembled WGS sequence"/>
</dbReference>
<dbReference type="EMBL" id="JBBPBM010000127">
    <property type="protein sequence ID" value="KAK8505463.1"/>
    <property type="molecule type" value="Genomic_DNA"/>
</dbReference>
<name>A0ABR2BEA2_9ROSI</name>
<protein>
    <submittedName>
        <fullName evidence="2">Uncharacterized protein</fullName>
    </submittedName>
</protein>
<reference evidence="2 3" key="1">
    <citation type="journal article" date="2024" name="G3 (Bethesda)">
        <title>Genome assembly of Hibiscus sabdariffa L. provides insights into metabolisms of medicinal natural products.</title>
        <authorList>
            <person name="Kim T."/>
        </authorList>
    </citation>
    <scope>NUCLEOTIDE SEQUENCE [LARGE SCALE GENOMIC DNA]</scope>
    <source>
        <strain evidence="2">TK-2024</strain>
        <tissue evidence="2">Old leaves</tissue>
    </source>
</reference>
<feature type="transmembrane region" description="Helical" evidence="1">
    <location>
        <begin position="51"/>
        <end position="69"/>
    </location>
</feature>
<proteinExistence type="predicted"/>
<evidence type="ECO:0000256" key="1">
    <source>
        <dbReference type="SAM" id="Phobius"/>
    </source>
</evidence>
<gene>
    <name evidence="2" type="ORF">V6N12_065916</name>
</gene>
<sequence>MYSTHVVRIVSSPHLTKHIREEGLPNLQHLLLHVGLNLTLLVHLLKRSPHLRHILLMLLIIIPILWWHIQRARAPTIPVPASTLAPFNLEDHQKEMASPFLMRKSFIHVLHTQSKAIRTRNKGFSCPSLGRWSDDPWSNLVKRLGASGLSEDGVNKLFL</sequence>
<evidence type="ECO:0000313" key="2">
    <source>
        <dbReference type="EMBL" id="KAK8505463.1"/>
    </source>
</evidence>
<keyword evidence="1" id="KW-1133">Transmembrane helix</keyword>
<accession>A0ABR2BEA2</accession>
<keyword evidence="3" id="KW-1185">Reference proteome</keyword>
<keyword evidence="1" id="KW-0812">Transmembrane</keyword>
<evidence type="ECO:0000313" key="3">
    <source>
        <dbReference type="Proteomes" id="UP001472677"/>
    </source>
</evidence>
<comment type="caution">
    <text evidence="2">The sequence shown here is derived from an EMBL/GenBank/DDBJ whole genome shotgun (WGS) entry which is preliminary data.</text>
</comment>